<name>A0A1I3KQ28_9FLAO</name>
<keyword evidence="3" id="KW-0378">Hydrolase</keyword>
<protein>
    <submittedName>
        <fullName evidence="5">Dipeptidase E</fullName>
    </submittedName>
</protein>
<dbReference type="NCBIfam" id="NF003642">
    <property type="entry name" value="PRK05282.1"/>
    <property type="match status" value="1"/>
</dbReference>
<dbReference type="Gene3D" id="3.40.50.880">
    <property type="match status" value="1"/>
</dbReference>
<dbReference type="RefSeq" id="WP_089819018.1">
    <property type="nucleotide sequence ID" value="NZ_FORQ01000001.1"/>
</dbReference>
<dbReference type="CDD" id="cd03146">
    <property type="entry name" value="GAT1_Peptidase_E"/>
    <property type="match status" value="1"/>
</dbReference>
<dbReference type="Proteomes" id="UP000242560">
    <property type="component" value="Unassembled WGS sequence"/>
</dbReference>
<keyword evidence="2" id="KW-0645">Protease</keyword>
<dbReference type="GO" id="GO:0008236">
    <property type="term" value="F:serine-type peptidase activity"/>
    <property type="evidence" value="ECO:0007669"/>
    <property type="project" value="UniProtKB-KW"/>
</dbReference>
<keyword evidence="6" id="KW-1185">Reference proteome</keyword>
<proteinExistence type="inferred from homology"/>
<evidence type="ECO:0000313" key="5">
    <source>
        <dbReference type="EMBL" id="SFI74225.1"/>
    </source>
</evidence>
<dbReference type="PANTHER" id="PTHR20842:SF0">
    <property type="entry name" value="ALPHA-ASPARTYL DIPEPTIDASE"/>
    <property type="match status" value="1"/>
</dbReference>
<comment type="similarity">
    <text evidence="1">Belongs to the peptidase S51 family.</text>
</comment>
<dbReference type="SUPFAM" id="SSF52317">
    <property type="entry name" value="Class I glutamine amidotransferase-like"/>
    <property type="match status" value="1"/>
</dbReference>
<dbReference type="Pfam" id="PF03575">
    <property type="entry name" value="Peptidase_S51"/>
    <property type="match status" value="1"/>
</dbReference>
<evidence type="ECO:0000256" key="2">
    <source>
        <dbReference type="ARBA" id="ARBA00022670"/>
    </source>
</evidence>
<dbReference type="InterPro" id="IPR029062">
    <property type="entry name" value="Class_I_gatase-like"/>
</dbReference>
<evidence type="ECO:0000313" key="6">
    <source>
        <dbReference type="Proteomes" id="UP000242560"/>
    </source>
</evidence>
<keyword evidence="4" id="KW-0720">Serine protease</keyword>
<dbReference type="AlphaFoldDB" id="A0A1I3KQ28"/>
<dbReference type="PANTHER" id="PTHR20842">
    <property type="entry name" value="PROTEASE S51 ALPHA-ASPARTYL DIPEPTIDASE"/>
    <property type="match status" value="1"/>
</dbReference>
<evidence type="ECO:0000256" key="4">
    <source>
        <dbReference type="ARBA" id="ARBA00022825"/>
    </source>
</evidence>
<dbReference type="InterPro" id="IPR005320">
    <property type="entry name" value="Peptidase_S51"/>
</dbReference>
<dbReference type="GO" id="GO:0006508">
    <property type="term" value="P:proteolysis"/>
    <property type="evidence" value="ECO:0007669"/>
    <property type="project" value="UniProtKB-KW"/>
</dbReference>
<organism evidence="5 6">
    <name type="scientific">Kaistella treverensis</name>
    <dbReference type="NCBI Taxonomy" id="631455"/>
    <lineage>
        <taxon>Bacteria</taxon>
        <taxon>Pseudomonadati</taxon>
        <taxon>Bacteroidota</taxon>
        <taxon>Flavobacteriia</taxon>
        <taxon>Flavobacteriales</taxon>
        <taxon>Weeksellaceae</taxon>
        <taxon>Chryseobacterium group</taxon>
        <taxon>Kaistella</taxon>
    </lineage>
</organism>
<dbReference type="EMBL" id="FORQ01000001">
    <property type="protein sequence ID" value="SFI74225.1"/>
    <property type="molecule type" value="Genomic_DNA"/>
</dbReference>
<sequence>MNVLLASTSTLFGGNYLEYLKPEILRLFAGISEIIFIPFARPGGISHEEYTAKAADFFKILNIEVKGLHEFDDQISALNNAKGFFTGGGNTFLLVKMLHEKGLMQVLKQNVESGKPYLGTSAGSNIAGLNMKTTNDMPIVYPPGFDCMGLVNFNLNPHYLDPNPDLRHNGETRETRIKEFLTQNDTKVVGLREGNWIRKIGEKTTVEGGEKTRIFEKGKEPYEIEPGTAL</sequence>
<gene>
    <name evidence="5" type="ORF">SAMN05421638_0921</name>
</gene>
<reference evidence="6" key="1">
    <citation type="submission" date="2016-10" db="EMBL/GenBank/DDBJ databases">
        <authorList>
            <person name="Varghese N."/>
            <person name="Submissions S."/>
        </authorList>
    </citation>
    <scope>NUCLEOTIDE SEQUENCE [LARGE SCALE GENOMIC DNA]</scope>
    <source>
        <strain evidence="6">DSM 22251</strain>
    </source>
</reference>
<accession>A0A1I3KQ28</accession>
<evidence type="ECO:0000256" key="1">
    <source>
        <dbReference type="ARBA" id="ARBA00006534"/>
    </source>
</evidence>
<evidence type="ECO:0000256" key="3">
    <source>
        <dbReference type="ARBA" id="ARBA00022801"/>
    </source>
</evidence>